<dbReference type="PANTHER" id="PTHR38115:SF1">
    <property type="entry name" value="LIPOCALIN-LIKE DOMAIN-CONTAINING PROTEIN"/>
    <property type="match status" value="1"/>
</dbReference>
<proteinExistence type="predicted"/>
<dbReference type="PANTHER" id="PTHR38115">
    <property type="entry name" value="LIPOCALIN-LIKE DOMAIN-CONTAINING PROTEIN"/>
    <property type="match status" value="1"/>
</dbReference>
<dbReference type="InterPro" id="IPR053037">
    <property type="entry name" value="Pericyclase_pydY-like"/>
</dbReference>
<comment type="caution">
    <text evidence="1">The sequence shown here is derived from an EMBL/GenBank/DDBJ whole genome shotgun (WGS) entry which is preliminary data.</text>
</comment>
<dbReference type="Proteomes" id="UP000053095">
    <property type="component" value="Unassembled WGS sequence"/>
</dbReference>
<dbReference type="AlphaFoldDB" id="A0A6V8HJP8"/>
<name>A0A6V8HJP8_TALPI</name>
<sequence length="230" mass="25662">MAAPADTTIQNLNGTWVLNKTLSTDTDAILALQGIGWLTRKAISIATITLSVNQFIEPNADDPSNAPITKIVIDQTATGGIKSTESRTTDWRVREHKDRTFGKCAAQSRLVRGEKGADGKVRPVFEVQTEPKEEKIRKFLRGEITVDGEEDVEGGFLVDDVQEKDGVGYPEGEGLWLHSFVKSEEAPWTAEQIWGFETFNGQRYHSRRLVVATQDGKYLFGRLVYDFQAQ</sequence>
<organism evidence="1 2">
    <name type="scientific">Talaromyces pinophilus</name>
    <name type="common">Penicillium pinophilum</name>
    <dbReference type="NCBI Taxonomy" id="128442"/>
    <lineage>
        <taxon>Eukaryota</taxon>
        <taxon>Fungi</taxon>
        <taxon>Dikarya</taxon>
        <taxon>Ascomycota</taxon>
        <taxon>Pezizomycotina</taxon>
        <taxon>Eurotiomycetes</taxon>
        <taxon>Eurotiomycetidae</taxon>
        <taxon>Eurotiales</taxon>
        <taxon>Trichocomaceae</taxon>
        <taxon>Talaromyces</taxon>
        <taxon>Talaromyces sect. Talaromyces</taxon>
    </lineage>
</organism>
<reference evidence="2" key="1">
    <citation type="journal article" date="2015" name="Genome Announc.">
        <title>Draft genome sequence of Talaromyces cellulolyticus strain Y-94, a source of lignocellulosic biomass-degrading enzymes.</title>
        <authorList>
            <person name="Fujii T."/>
            <person name="Koike H."/>
            <person name="Sawayama S."/>
            <person name="Yano S."/>
            <person name="Inoue H."/>
        </authorList>
    </citation>
    <scope>NUCLEOTIDE SEQUENCE [LARGE SCALE GENOMIC DNA]</scope>
    <source>
        <strain evidence="2">Y-94</strain>
    </source>
</reference>
<protein>
    <submittedName>
        <fullName evidence="1">Uncharacterized protein</fullName>
    </submittedName>
</protein>
<gene>
    <name evidence="1" type="ORF">TCE0_042r15240</name>
</gene>
<dbReference type="EMBL" id="DF933838">
    <property type="protein sequence ID" value="GAM41820.1"/>
    <property type="molecule type" value="Genomic_DNA"/>
</dbReference>
<evidence type="ECO:0000313" key="2">
    <source>
        <dbReference type="Proteomes" id="UP000053095"/>
    </source>
</evidence>
<evidence type="ECO:0000313" key="1">
    <source>
        <dbReference type="EMBL" id="GAM41820.1"/>
    </source>
</evidence>
<keyword evidence="2" id="KW-1185">Reference proteome</keyword>
<accession>A0A6V8HJP8</accession>